<protein>
    <submittedName>
        <fullName evidence="1">Uncharacterized protein</fullName>
    </submittedName>
</protein>
<proteinExistence type="predicted"/>
<evidence type="ECO:0000313" key="1">
    <source>
        <dbReference type="EMBL" id="TGO52883.1"/>
    </source>
</evidence>
<dbReference type="AlphaFoldDB" id="A0A4Z1I7H1"/>
<comment type="caution">
    <text evidence="1">The sequence shown here is derived from an EMBL/GenBank/DDBJ whole genome shotgun (WGS) entry which is preliminary data.</text>
</comment>
<dbReference type="Proteomes" id="UP000297527">
    <property type="component" value="Unassembled WGS sequence"/>
</dbReference>
<dbReference type="EMBL" id="PQXN01000133">
    <property type="protein sequence ID" value="TGO52883.1"/>
    <property type="molecule type" value="Genomic_DNA"/>
</dbReference>
<sequence length="69" mass="7973">MDLAMCIMAKIVGRRLRLKNNVLFTGNCPDRSRHCFLSALRELAVLEILTRLALYWDDIYGKVQDTSDE</sequence>
<keyword evidence="2" id="KW-1185">Reference proteome</keyword>
<gene>
    <name evidence="1" type="ORF">BCON_0133g00280</name>
</gene>
<organism evidence="1 2">
    <name type="scientific">Botryotinia convoluta</name>
    <dbReference type="NCBI Taxonomy" id="54673"/>
    <lineage>
        <taxon>Eukaryota</taxon>
        <taxon>Fungi</taxon>
        <taxon>Dikarya</taxon>
        <taxon>Ascomycota</taxon>
        <taxon>Pezizomycotina</taxon>
        <taxon>Leotiomycetes</taxon>
        <taxon>Helotiales</taxon>
        <taxon>Sclerotiniaceae</taxon>
        <taxon>Botryotinia</taxon>
    </lineage>
</organism>
<accession>A0A4Z1I7H1</accession>
<evidence type="ECO:0000313" key="2">
    <source>
        <dbReference type="Proteomes" id="UP000297527"/>
    </source>
</evidence>
<name>A0A4Z1I7H1_9HELO</name>
<reference evidence="1 2" key="1">
    <citation type="submission" date="2017-12" db="EMBL/GenBank/DDBJ databases">
        <title>Comparative genomics of Botrytis spp.</title>
        <authorList>
            <person name="Valero-Jimenez C.A."/>
            <person name="Tapia P."/>
            <person name="Veloso J."/>
            <person name="Silva-Moreno E."/>
            <person name="Staats M."/>
            <person name="Valdes J.H."/>
            <person name="Van Kan J.A.L."/>
        </authorList>
    </citation>
    <scope>NUCLEOTIDE SEQUENCE [LARGE SCALE GENOMIC DNA]</scope>
    <source>
        <strain evidence="1 2">MUCL11595</strain>
    </source>
</reference>